<gene>
    <name evidence="8" type="ORF">A3A39_03905</name>
</gene>
<name>A0A1F6F107_9BACT</name>
<evidence type="ECO:0000256" key="2">
    <source>
        <dbReference type="ARBA" id="ARBA00022729"/>
    </source>
</evidence>
<dbReference type="EMBL" id="MFLZ01000025">
    <property type="protein sequence ID" value="OGG79521.1"/>
    <property type="molecule type" value="Genomic_DNA"/>
</dbReference>
<sequence>MPEQQTGTSDALQKFAIPLAIIAAGALVAGAVYFSNSGGSAPRGEQPPSVDVRDVKIQADDPILGEANAPVTLAYWFDYQCPFCKAVDVGGVPQIPIEPALPTLVKDYVETGKLKIVFKDYAFLGEDSTTAALYKHAVWELYPDKFYKWHEAMFEAQDEEHGGFGNEESILTLIRKISGLDANSLKAKVAEKRDEDLALIDEDRAEGASFGIQGTPGFITGTVLIPGAEQLSTFKSAIDAQL</sequence>
<dbReference type="Gene3D" id="3.40.30.10">
    <property type="entry name" value="Glutaredoxin"/>
    <property type="match status" value="1"/>
</dbReference>
<evidence type="ECO:0000256" key="4">
    <source>
        <dbReference type="ARBA" id="ARBA00023157"/>
    </source>
</evidence>
<evidence type="ECO:0000259" key="7">
    <source>
        <dbReference type="PROSITE" id="PS51352"/>
    </source>
</evidence>
<keyword evidence="6" id="KW-0472">Membrane</keyword>
<evidence type="ECO:0000256" key="1">
    <source>
        <dbReference type="ARBA" id="ARBA00005791"/>
    </source>
</evidence>
<comment type="similarity">
    <text evidence="1">Belongs to the thioredoxin family. DsbA subfamily.</text>
</comment>
<proteinExistence type="inferred from homology"/>
<dbReference type="SUPFAM" id="SSF52833">
    <property type="entry name" value="Thioredoxin-like"/>
    <property type="match status" value="1"/>
</dbReference>
<dbReference type="GO" id="GO:0016491">
    <property type="term" value="F:oxidoreductase activity"/>
    <property type="evidence" value="ECO:0007669"/>
    <property type="project" value="UniProtKB-KW"/>
</dbReference>
<evidence type="ECO:0000313" key="9">
    <source>
        <dbReference type="Proteomes" id="UP000177372"/>
    </source>
</evidence>
<dbReference type="PROSITE" id="PS51352">
    <property type="entry name" value="THIOREDOXIN_2"/>
    <property type="match status" value="1"/>
</dbReference>
<dbReference type="PANTHER" id="PTHR13887:SF14">
    <property type="entry name" value="DISULFIDE BOND FORMATION PROTEIN D"/>
    <property type="match status" value="1"/>
</dbReference>
<dbReference type="AlphaFoldDB" id="A0A1F6F107"/>
<keyword evidence="5" id="KW-0676">Redox-active center</keyword>
<keyword evidence="2" id="KW-0732">Signal</keyword>
<organism evidence="8 9">
    <name type="scientific">Candidatus Kaiserbacteria bacterium RIFCSPLOWO2_01_FULL_54_13</name>
    <dbReference type="NCBI Taxonomy" id="1798512"/>
    <lineage>
        <taxon>Bacteria</taxon>
        <taxon>Candidatus Kaiseribacteriota</taxon>
    </lineage>
</organism>
<evidence type="ECO:0000313" key="8">
    <source>
        <dbReference type="EMBL" id="OGG79521.1"/>
    </source>
</evidence>
<feature type="transmembrane region" description="Helical" evidence="6">
    <location>
        <begin position="15"/>
        <end position="34"/>
    </location>
</feature>
<accession>A0A1F6F107</accession>
<keyword evidence="4" id="KW-1015">Disulfide bond</keyword>
<dbReference type="InterPro" id="IPR012336">
    <property type="entry name" value="Thioredoxin-like_fold"/>
</dbReference>
<feature type="domain" description="Thioredoxin" evidence="7">
    <location>
        <begin position="41"/>
        <end position="242"/>
    </location>
</feature>
<dbReference type="InterPro" id="IPR036249">
    <property type="entry name" value="Thioredoxin-like_sf"/>
</dbReference>
<dbReference type="PANTHER" id="PTHR13887">
    <property type="entry name" value="GLUTATHIONE S-TRANSFERASE KAPPA"/>
    <property type="match status" value="1"/>
</dbReference>
<keyword evidence="3" id="KW-0560">Oxidoreductase</keyword>
<keyword evidence="6" id="KW-0812">Transmembrane</keyword>
<protein>
    <recommendedName>
        <fullName evidence="7">Thioredoxin domain-containing protein</fullName>
    </recommendedName>
</protein>
<reference evidence="8 9" key="1">
    <citation type="journal article" date="2016" name="Nat. Commun.">
        <title>Thousands of microbial genomes shed light on interconnected biogeochemical processes in an aquifer system.</title>
        <authorList>
            <person name="Anantharaman K."/>
            <person name="Brown C.T."/>
            <person name="Hug L.A."/>
            <person name="Sharon I."/>
            <person name="Castelle C.J."/>
            <person name="Probst A.J."/>
            <person name="Thomas B.C."/>
            <person name="Singh A."/>
            <person name="Wilkins M.J."/>
            <person name="Karaoz U."/>
            <person name="Brodie E.L."/>
            <person name="Williams K.H."/>
            <person name="Hubbard S.S."/>
            <person name="Banfield J.F."/>
        </authorList>
    </citation>
    <scope>NUCLEOTIDE SEQUENCE [LARGE SCALE GENOMIC DNA]</scope>
</reference>
<evidence type="ECO:0000256" key="5">
    <source>
        <dbReference type="ARBA" id="ARBA00023284"/>
    </source>
</evidence>
<keyword evidence="6" id="KW-1133">Transmembrane helix</keyword>
<evidence type="ECO:0000256" key="3">
    <source>
        <dbReference type="ARBA" id="ARBA00023002"/>
    </source>
</evidence>
<dbReference type="Pfam" id="PF13462">
    <property type="entry name" value="Thioredoxin_4"/>
    <property type="match status" value="1"/>
</dbReference>
<dbReference type="InterPro" id="IPR013766">
    <property type="entry name" value="Thioredoxin_domain"/>
</dbReference>
<evidence type="ECO:0000256" key="6">
    <source>
        <dbReference type="SAM" id="Phobius"/>
    </source>
</evidence>
<dbReference type="Proteomes" id="UP000177372">
    <property type="component" value="Unassembled WGS sequence"/>
</dbReference>
<dbReference type="STRING" id="1798512.A3A39_03905"/>
<comment type="caution">
    <text evidence="8">The sequence shown here is derived from an EMBL/GenBank/DDBJ whole genome shotgun (WGS) entry which is preliminary data.</text>
</comment>